<keyword evidence="2" id="KW-1185">Reference proteome</keyword>
<evidence type="ECO:0000313" key="1">
    <source>
        <dbReference type="EMBL" id="ETF00922.1"/>
    </source>
</evidence>
<evidence type="ECO:0000313" key="2">
    <source>
        <dbReference type="Proteomes" id="UP000018733"/>
    </source>
</evidence>
<reference evidence="1 2" key="1">
    <citation type="journal article" date="2014" name="Genome Announc.">
        <title>Draft Genome Sequence of Advenella kashmirensis Strain W13003, a Polycyclic Aromatic Hydrocarbon-Degrading Bacterium.</title>
        <authorList>
            <person name="Wang X."/>
            <person name="Jin D."/>
            <person name="Zhou L."/>
            <person name="Wu L."/>
            <person name="An W."/>
            <person name="Zhao L."/>
        </authorList>
    </citation>
    <scope>NUCLEOTIDE SEQUENCE [LARGE SCALE GENOMIC DNA]</scope>
    <source>
        <strain evidence="1 2">W13003</strain>
    </source>
</reference>
<gene>
    <name evidence="1" type="ORF">W822_19755</name>
</gene>
<dbReference type="STRING" id="1424334.W822_19755"/>
<organism evidence="1 2">
    <name type="scientific">Advenella kashmirensis W13003</name>
    <dbReference type="NCBI Taxonomy" id="1424334"/>
    <lineage>
        <taxon>Bacteria</taxon>
        <taxon>Pseudomonadati</taxon>
        <taxon>Pseudomonadota</taxon>
        <taxon>Betaproteobacteria</taxon>
        <taxon>Burkholderiales</taxon>
        <taxon>Alcaligenaceae</taxon>
    </lineage>
</organism>
<dbReference type="EMBL" id="AYXT01000013">
    <property type="protein sequence ID" value="ETF00922.1"/>
    <property type="molecule type" value="Genomic_DNA"/>
</dbReference>
<protein>
    <submittedName>
        <fullName evidence="1">Uncharacterized protein</fullName>
    </submittedName>
</protein>
<accession>V8QMM7</accession>
<sequence length="51" mass="5838">MFLVMLSCVSAFQNNLAIFFVIILKPDAGHARICRKIKVNFLPDFFGTFSR</sequence>
<dbReference type="PATRIC" id="fig|1424334.3.peg.3964"/>
<proteinExistence type="predicted"/>
<dbReference type="Proteomes" id="UP000018733">
    <property type="component" value="Unassembled WGS sequence"/>
</dbReference>
<dbReference type="HOGENOM" id="CLU_3094715_0_0_4"/>
<name>V8QMM7_9BURK</name>
<dbReference type="AlphaFoldDB" id="V8QMM7"/>
<comment type="caution">
    <text evidence="1">The sequence shown here is derived from an EMBL/GenBank/DDBJ whole genome shotgun (WGS) entry which is preliminary data.</text>
</comment>